<dbReference type="InterPro" id="IPR007167">
    <property type="entry name" value="Fe-transptr_FeoA-like"/>
</dbReference>
<dbReference type="SUPFAM" id="SSF50037">
    <property type="entry name" value="C-terminal domain of transcriptional repressors"/>
    <property type="match status" value="1"/>
</dbReference>
<organism evidence="3 4">
    <name type="scientific">Clostridium sardiniense</name>
    <name type="common">Clostridium absonum</name>
    <dbReference type="NCBI Taxonomy" id="29369"/>
    <lineage>
        <taxon>Bacteria</taxon>
        <taxon>Bacillati</taxon>
        <taxon>Bacillota</taxon>
        <taxon>Clostridia</taxon>
        <taxon>Eubacteriales</taxon>
        <taxon>Clostridiaceae</taxon>
        <taxon>Clostridium</taxon>
    </lineage>
</organism>
<evidence type="ECO:0000259" key="2">
    <source>
        <dbReference type="SMART" id="SM00899"/>
    </source>
</evidence>
<sequence length="72" mass="7830">MVPMAFIDEGTSVTVKDVRINEKMGKRIQEMGVNTGAIIDIIKNDGISLIIGISGMRVAINRGMAQKILVEE</sequence>
<gene>
    <name evidence="3" type="ORF">K5V21_01540</name>
</gene>
<comment type="caution">
    <text evidence="3">The sequence shown here is derived from an EMBL/GenBank/DDBJ whole genome shotgun (WGS) entry which is preliminary data.</text>
</comment>
<dbReference type="PANTHER" id="PTHR43151">
    <property type="entry name" value="FEOA FAMILY PROTEIN"/>
    <property type="match status" value="1"/>
</dbReference>
<dbReference type="SMART" id="SM00899">
    <property type="entry name" value="FeoA"/>
    <property type="match status" value="1"/>
</dbReference>
<feature type="domain" description="Ferrous iron transporter FeoA-like" evidence="2">
    <location>
        <begin position="2"/>
        <end position="72"/>
    </location>
</feature>
<dbReference type="Proteomes" id="UP001299068">
    <property type="component" value="Unassembled WGS sequence"/>
</dbReference>
<protein>
    <submittedName>
        <fullName evidence="3">FeoA domain-containing protein</fullName>
    </submittedName>
</protein>
<reference evidence="3 4" key="1">
    <citation type="journal article" date="2021" name="Cell Host Microbe">
        <title>in vivo commensal control of Clostridioides difficile virulence.</title>
        <authorList>
            <person name="Girinathan B.P."/>
            <person name="Dibenedetto N."/>
            <person name="Worley J.N."/>
            <person name="Peltier J."/>
            <person name="Arrieta-Ortiz M.L."/>
            <person name="Rupa Christinal Immanuel S."/>
            <person name="Lavin R."/>
            <person name="Delaney M.L."/>
            <person name="Cummins C."/>
            <person name="Hoffmann M."/>
            <person name="Luo Y."/>
            <person name="Gonzalez-Escalona N."/>
            <person name="Allard M."/>
            <person name="Onderdonk A.B."/>
            <person name="Gerber G.K."/>
            <person name="Sonenshein A.L."/>
            <person name="Baliga N."/>
            <person name="Dupuy B."/>
            <person name="Bry L."/>
        </authorList>
    </citation>
    <scope>NUCLEOTIDE SEQUENCE [LARGE SCALE GENOMIC DNA]</scope>
    <source>
        <strain evidence="3 4">DSM 599</strain>
    </source>
</reference>
<name>A0ABS7KTS3_CLOSR</name>
<evidence type="ECO:0000313" key="3">
    <source>
        <dbReference type="EMBL" id="MBY0754129.1"/>
    </source>
</evidence>
<evidence type="ECO:0000256" key="1">
    <source>
        <dbReference type="ARBA" id="ARBA00023004"/>
    </source>
</evidence>
<dbReference type="InterPro" id="IPR038157">
    <property type="entry name" value="FeoA_core_dom"/>
</dbReference>
<evidence type="ECO:0000313" key="4">
    <source>
        <dbReference type="Proteomes" id="UP001299068"/>
    </source>
</evidence>
<dbReference type="Pfam" id="PF04023">
    <property type="entry name" value="FeoA"/>
    <property type="match status" value="1"/>
</dbReference>
<dbReference type="Gene3D" id="2.30.30.90">
    <property type="match status" value="1"/>
</dbReference>
<accession>A0ABS7KTS3</accession>
<dbReference type="EMBL" id="JAIKTU010000001">
    <property type="protein sequence ID" value="MBY0754129.1"/>
    <property type="molecule type" value="Genomic_DNA"/>
</dbReference>
<keyword evidence="1" id="KW-0408">Iron</keyword>
<dbReference type="PANTHER" id="PTHR43151:SF1">
    <property type="entry name" value="SSR2333 PROTEIN"/>
    <property type="match status" value="1"/>
</dbReference>
<dbReference type="InterPro" id="IPR053184">
    <property type="entry name" value="FeoA-like"/>
</dbReference>
<dbReference type="RefSeq" id="WP_221858540.1">
    <property type="nucleotide sequence ID" value="NZ_JAIKTU010000001.1"/>
</dbReference>
<keyword evidence="4" id="KW-1185">Reference proteome</keyword>
<dbReference type="InterPro" id="IPR008988">
    <property type="entry name" value="Transcriptional_repressor_C"/>
</dbReference>
<proteinExistence type="predicted"/>